<keyword evidence="7" id="KW-0472">Membrane</keyword>
<dbReference type="InterPro" id="IPR017871">
    <property type="entry name" value="ABC_transporter-like_CS"/>
</dbReference>
<organism evidence="9 10">
    <name type="scientific">Mycena sanguinolenta</name>
    <dbReference type="NCBI Taxonomy" id="230812"/>
    <lineage>
        <taxon>Eukaryota</taxon>
        <taxon>Fungi</taxon>
        <taxon>Dikarya</taxon>
        <taxon>Basidiomycota</taxon>
        <taxon>Agaricomycotina</taxon>
        <taxon>Agaricomycetes</taxon>
        <taxon>Agaricomycetidae</taxon>
        <taxon>Agaricales</taxon>
        <taxon>Marasmiineae</taxon>
        <taxon>Mycenaceae</taxon>
        <taxon>Mycena</taxon>
    </lineage>
</organism>
<sequence length="258" mass="27233">MSACNEDEPGLILSLPPPKPFDLQITNLTIGGAPESRIRGSVPLPSFLRSKKQETDGPATIIQAVSGTCGAGEMLAIIGGSGSGKTTLLNAIAGRLHGLPILDGEISFRPLAQSSERLAAKDGAPKVSKIIGFVRQTDYLLPHLTVRETLMFSAALRLPKTVNDKEVRQIVDQTIDELGLNECADTVVGGMFRKGISGGERRRLSIGCVLVTMPSVLILDEATTGLDATTSFLLLQTLSDLAKKTSTDHNSVASCSPV</sequence>
<name>A0A8H6YYN0_9AGAR</name>
<keyword evidence="3" id="KW-0812">Transmembrane</keyword>
<dbReference type="InterPro" id="IPR027417">
    <property type="entry name" value="P-loop_NTPase"/>
</dbReference>
<evidence type="ECO:0000256" key="1">
    <source>
        <dbReference type="ARBA" id="ARBA00004141"/>
    </source>
</evidence>
<evidence type="ECO:0000313" key="10">
    <source>
        <dbReference type="Proteomes" id="UP000623467"/>
    </source>
</evidence>
<dbReference type="GO" id="GO:0016887">
    <property type="term" value="F:ATP hydrolysis activity"/>
    <property type="evidence" value="ECO:0007669"/>
    <property type="project" value="InterPro"/>
</dbReference>
<evidence type="ECO:0000256" key="2">
    <source>
        <dbReference type="ARBA" id="ARBA00022448"/>
    </source>
</evidence>
<evidence type="ECO:0000313" key="9">
    <source>
        <dbReference type="EMBL" id="KAF7367372.1"/>
    </source>
</evidence>
<dbReference type="Gene3D" id="3.40.50.300">
    <property type="entry name" value="P-loop containing nucleotide triphosphate hydrolases"/>
    <property type="match status" value="1"/>
</dbReference>
<keyword evidence="5" id="KW-0067">ATP-binding</keyword>
<protein>
    <submittedName>
        <fullName evidence="9">ABC transporter domain-containing protein</fullName>
    </submittedName>
</protein>
<dbReference type="Pfam" id="PF00005">
    <property type="entry name" value="ABC_tran"/>
    <property type="match status" value="1"/>
</dbReference>
<proteinExistence type="predicted"/>
<keyword evidence="2" id="KW-0813">Transport</keyword>
<keyword evidence="6" id="KW-1133">Transmembrane helix</keyword>
<dbReference type="PROSITE" id="PS50893">
    <property type="entry name" value="ABC_TRANSPORTER_2"/>
    <property type="match status" value="1"/>
</dbReference>
<evidence type="ECO:0000256" key="5">
    <source>
        <dbReference type="ARBA" id="ARBA00022840"/>
    </source>
</evidence>
<comment type="subcellular location">
    <subcellularLocation>
        <location evidence="1">Membrane</location>
        <topology evidence="1">Multi-pass membrane protein</topology>
    </subcellularLocation>
</comment>
<dbReference type="Proteomes" id="UP000623467">
    <property type="component" value="Unassembled WGS sequence"/>
</dbReference>
<feature type="domain" description="ABC transporter" evidence="8">
    <location>
        <begin position="42"/>
        <end position="258"/>
    </location>
</feature>
<dbReference type="PROSITE" id="PS00211">
    <property type="entry name" value="ABC_TRANSPORTER_1"/>
    <property type="match status" value="1"/>
</dbReference>
<reference evidence="9" key="1">
    <citation type="submission" date="2020-05" db="EMBL/GenBank/DDBJ databases">
        <title>Mycena genomes resolve the evolution of fungal bioluminescence.</title>
        <authorList>
            <person name="Tsai I.J."/>
        </authorList>
    </citation>
    <scope>NUCLEOTIDE SEQUENCE</scope>
    <source>
        <strain evidence="9">160909Yilan</strain>
    </source>
</reference>
<dbReference type="SUPFAM" id="SSF52540">
    <property type="entry name" value="P-loop containing nucleoside triphosphate hydrolases"/>
    <property type="match status" value="1"/>
</dbReference>
<evidence type="ECO:0000256" key="4">
    <source>
        <dbReference type="ARBA" id="ARBA00022741"/>
    </source>
</evidence>
<dbReference type="AlphaFoldDB" id="A0A8H6YYN0"/>
<dbReference type="InterPro" id="IPR003439">
    <property type="entry name" value="ABC_transporter-like_ATP-bd"/>
</dbReference>
<dbReference type="EMBL" id="JACAZH010000005">
    <property type="protein sequence ID" value="KAF7367372.1"/>
    <property type="molecule type" value="Genomic_DNA"/>
</dbReference>
<keyword evidence="4" id="KW-0547">Nucleotide-binding</keyword>
<accession>A0A8H6YYN0</accession>
<dbReference type="InterPro" id="IPR003593">
    <property type="entry name" value="AAA+_ATPase"/>
</dbReference>
<dbReference type="OrthoDB" id="3054775at2759"/>
<dbReference type="GO" id="GO:0016020">
    <property type="term" value="C:membrane"/>
    <property type="evidence" value="ECO:0007669"/>
    <property type="project" value="UniProtKB-SubCell"/>
</dbReference>
<evidence type="ECO:0000256" key="6">
    <source>
        <dbReference type="ARBA" id="ARBA00022989"/>
    </source>
</evidence>
<keyword evidence="10" id="KW-1185">Reference proteome</keyword>
<dbReference type="SMART" id="SM00382">
    <property type="entry name" value="AAA"/>
    <property type="match status" value="1"/>
</dbReference>
<dbReference type="PANTHER" id="PTHR48041:SF91">
    <property type="entry name" value="ABC TRANSPORTER G FAMILY MEMBER 28"/>
    <property type="match status" value="1"/>
</dbReference>
<gene>
    <name evidence="9" type="ORF">MSAN_00799600</name>
</gene>
<evidence type="ECO:0000259" key="8">
    <source>
        <dbReference type="PROSITE" id="PS50893"/>
    </source>
</evidence>
<dbReference type="GO" id="GO:0042626">
    <property type="term" value="F:ATPase-coupled transmembrane transporter activity"/>
    <property type="evidence" value="ECO:0007669"/>
    <property type="project" value="TreeGrafter"/>
</dbReference>
<dbReference type="InterPro" id="IPR050352">
    <property type="entry name" value="ABCG_transporters"/>
</dbReference>
<dbReference type="PANTHER" id="PTHR48041">
    <property type="entry name" value="ABC TRANSPORTER G FAMILY MEMBER 28"/>
    <property type="match status" value="1"/>
</dbReference>
<evidence type="ECO:0000256" key="3">
    <source>
        <dbReference type="ARBA" id="ARBA00022692"/>
    </source>
</evidence>
<comment type="caution">
    <text evidence="9">The sequence shown here is derived from an EMBL/GenBank/DDBJ whole genome shotgun (WGS) entry which is preliminary data.</text>
</comment>
<evidence type="ECO:0000256" key="7">
    <source>
        <dbReference type="ARBA" id="ARBA00023136"/>
    </source>
</evidence>
<dbReference type="GO" id="GO:0005524">
    <property type="term" value="F:ATP binding"/>
    <property type="evidence" value="ECO:0007669"/>
    <property type="project" value="UniProtKB-KW"/>
</dbReference>